<evidence type="ECO:0000313" key="1">
    <source>
        <dbReference type="EMBL" id="KAJ6813152.1"/>
    </source>
</evidence>
<gene>
    <name evidence="1" type="ORF">M6B38_147405</name>
    <name evidence="2" type="ORF">M6B38_294185</name>
</gene>
<proteinExistence type="predicted"/>
<dbReference type="EMBL" id="JANAVB010030814">
    <property type="protein sequence ID" value="KAJ6813152.1"/>
    <property type="molecule type" value="Genomic_DNA"/>
</dbReference>
<keyword evidence="3" id="KW-1185">Reference proteome</keyword>
<evidence type="ECO:0000313" key="2">
    <source>
        <dbReference type="EMBL" id="KAJ6844882.1"/>
    </source>
</evidence>
<reference evidence="1" key="2">
    <citation type="submission" date="2023-04" db="EMBL/GenBank/DDBJ databases">
        <authorList>
            <person name="Bruccoleri R.E."/>
            <person name="Oakeley E.J."/>
            <person name="Faust A.-M."/>
            <person name="Dessus-Babus S."/>
            <person name="Altorfer M."/>
            <person name="Burckhardt D."/>
            <person name="Oertli M."/>
            <person name="Naumann U."/>
            <person name="Petersen F."/>
            <person name="Wong J."/>
        </authorList>
    </citation>
    <scope>NUCLEOTIDE SEQUENCE</scope>
    <source>
        <strain evidence="1">GSM-AAB239-AS_SAM_17_03QT</strain>
        <tissue evidence="1">Leaf</tissue>
    </source>
</reference>
<organism evidence="1 3">
    <name type="scientific">Iris pallida</name>
    <name type="common">Sweet iris</name>
    <dbReference type="NCBI Taxonomy" id="29817"/>
    <lineage>
        <taxon>Eukaryota</taxon>
        <taxon>Viridiplantae</taxon>
        <taxon>Streptophyta</taxon>
        <taxon>Embryophyta</taxon>
        <taxon>Tracheophyta</taxon>
        <taxon>Spermatophyta</taxon>
        <taxon>Magnoliopsida</taxon>
        <taxon>Liliopsida</taxon>
        <taxon>Asparagales</taxon>
        <taxon>Iridaceae</taxon>
        <taxon>Iridoideae</taxon>
        <taxon>Irideae</taxon>
        <taxon>Iris</taxon>
    </lineage>
</organism>
<name>A0AAX6FA15_IRIPA</name>
<dbReference type="EMBL" id="JANAVB010006462">
    <property type="protein sequence ID" value="KAJ6844882.1"/>
    <property type="molecule type" value="Genomic_DNA"/>
</dbReference>
<dbReference type="AlphaFoldDB" id="A0AAX6FA15"/>
<accession>A0AAX6FA15</accession>
<protein>
    <submittedName>
        <fullName evidence="1">Uncharacterized protein</fullName>
    </submittedName>
</protein>
<reference evidence="1" key="1">
    <citation type="journal article" date="2023" name="GigaByte">
        <title>Genome assembly of the bearded iris, Iris pallida Lam.</title>
        <authorList>
            <person name="Bruccoleri R.E."/>
            <person name="Oakeley E.J."/>
            <person name="Faust A.M.E."/>
            <person name="Altorfer M."/>
            <person name="Dessus-Babus S."/>
            <person name="Burckhardt D."/>
            <person name="Oertli M."/>
            <person name="Naumann U."/>
            <person name="Petersen F."/>
            <person name="Wong J."/>
        </authorList>
    </citation>
    <scope>NUCLEOTIDE SEQUENCE</scope>
    <source>
        <strain evidence="1">GSM-AAB239-AS_SAM_17_03QT</strain>
    </source>
</reference>
<sequence>MRLGLGLKLYCVRGYMTRIRVDVKCMVCVRVLGVEHGTRGTIL</sequence>
<dbReference type="Proteomes" id="UP001140949">
    <property type="component" value="Unassembled WGS sequence"/>
</dbReference>
<evidence type="ECO:0000313" key="3">
    <source>
        <dbReference type="Proteomes" id="UP001140949"/>
    </source>
</evidence>
<comment type="caution">
    <text evidence="1">The sequence shown here is derived from an EMBL/GenBank/DDBJ whole genome shotgun (WGS) entry which is preliminary data.</text>
</comment>